<dbReference type="InterPro" id="IPR006685">
    <property type="entry name" value="MscS_channel_2nd"/>
</dbReference>
<gene>
    <name evidence="10" type="ORF">ING2E5B_0860</name>
</gene>
<evidence type="ECO:0000256" key="2">
    <source>
        <dbReference type="ARBA" id="ARBA00008017"/>
    </source>
</evidence>
<keyword evidence="3" id="KW-1003">Cell membrane</keyword>
<feature type="transmembrane region" description="Helical" evidence="7">
    <location>
        <begin position="85"/>
        <end position="106"/>
    </location>
</feature>
<dbReference type="HOGENOM" id="CLU_037945_1_1_10"/>
<dbReference type="Gene3D" id="1.10.287.1260">
    <property type="match status" value="1"/>
</dbReference>
<dbReference type="AlphaFoldDB" id="A0A098BZN4"/>
<dbReference type="GO" id="GO:0005886">
    <property type="term" value="C:plasma membrane"/>
    <property type="evidence" value="ECO:0007669"/>
    <property type="project" value="UniProtKB-SubCell"/>
</dbReference>
<feature type="transmembrane region" description="Helical" evidence="7">
    <location>
        <begin position="45"/>
        <end position="64"/>
    </location>
</feature>
<dbReference type="InterPro" id="IPR010920">
    <property type="entry name" value="LSM_dom_sf"/>
</dbReference>
<dbReference type="Gene3D" id="3.30.70.100">
    <property type="match status" value="1"/>
</dbReference>
<dbReference type="InterPro" id="IPR023408">
    <property type="entry name" value="MscS_beta-dom_sf"/>
</dbReference>
<proteinExistence type="inferred from homology"/>
<comment type="subcellular location">
    <subcellularLocation>
        <location evidence="1">Cell membrane</location>
        <topology evidence="1">Multi-pass membrane protein</topology>
    </subcellularLocation>
</comment>
<accession>A0A098BZN4</accession>
<dbReference type="EMBL" id="LN515532">
    <property type="protein sequence ID" value="CEA15623.1"/>
    <property type="molecule type" value="Genomic_DNA"/>
</dbReference>
<dbReference type="Gene3D" id="2.30.30.60">
    <property type="match status" value="1"/>
</dbReference>
<dbReference type="STRING" id="1562970.ING2E5B_0860"/>
<comment type="similarity">
    <text evidence="2">Belongs to the MscS (TC 1.A.23) family.</text>
</comment>
<dbReference type="PROSITE" id="PS01246">
    <property type="entry name" value="UPF0003"/>
    <property type="match status" value="1"/>
</dbReference>
<dbReference type="KEGG" id="pbt:ING2E5B_0860"/>
<feature type="transmembrane region" description="Helical" evidence="7">
    <location>
        <begin position="112"/>
        <end position="129"/>
    </location>
</feature>
<dbReference type="InterPro" id="IPR045275">
    <property type="entry name" value="MscS_archaea/bacteria_type"/>
</dbReference>
<dbReference type="InterPro" id="IPR006686">
    <property type="entry name" value="MscS_channel_CS"/>
</dbReference>
<reference evidence="10 11" key="1">
    <citation type="submission" date="2014-08" db="EMBL/GenBank/DDBJ databases">
        <authorList>
            <person name="Wibberg D."/>
        </authorList>
    </citation>
    <scope>NUCLEOTIDE SEQUENCE [LARGE SCALE GENOMIC DNA]</scope>
    <source>
        <strain evidence="11">ING2-E5B</strain>
    </source>
</reference>
<evidence type="ECO:0000256" key="5">
    <source>
        <dbReference type="ARBA" id="ARBA00022989"/>
    </source>
</evidence>
<organism evidence="10 11">
    <name type="scientific">Fermentimonas caenicola</name>
    <dbReference type="NCBI Taxonomy" id="1562970"/>
    <lineage>
        <taxon>Bacteria</taxon>
        <taxon>Pseudomonadati</taxon>
        <taxon>Bacteroidota</taxon>
        <taxon>Bacteroidia</taxon>
        <taxon>Bacteroidales</taxon>
        <taxon>Dysgonomonadaceae</taxon>
        <taxon>Fermentimonas</taxon>
    </lineage>
</organism>
<dbReference type="SUPFAM" id="SSF82689">
    <property type="entry name" value="Mechanosensitive channel protein MscS (YggB), C-terminal domain"/>
    <property type="match status" value="1"/>
</dbReference>
<keyword evidence="6 7" id="KW-0472">Membrane</keyword>
<dbReference type="PANTHER" id="PTHR30221:SF1">
    <property type="entry name" value="SMALL-CONDUCTANCE MECHANOSENSITIVE CHANNEL"/>
    <property type="match status" value="1"/>
</dbReference>
<dbReference type="OrthoDB" id="9809206at2"/>
<evidence type="ECO:0000259" key="9">
    <source>
        <dbReference type="Pfam" id="PF21082"/>
    </source>
</evidence>
<feature type="domain" description="Mechanosensitive ion channel MscS C-terminal" evidence="9">
    <location>
        <begin position="206"/>
        <end position="274"/>
    </location>
</feature>
<keyword evidence="11" id="KW-1185">Reference proteome</keyword>
<keyword evidence="5 7" id="KW-1133">Transmembrane helix</keyword>
<dbReference type="GO" id="GO:0008381">
    <property type="term" value="F:mechanosensitive monoatomic ion channel activity"/>
    <property type="evidence" value="ECO:0007669"/>
    <property type="project" value="InterPro"/>
</dbReference>
<keyword evidence="4 7" id="KW-0812">Transmembrane</keyword>
<evidence type="ECO:0000259" key="8">
    <source>
        <dbReference type="Pfam" id="PF00924"/>
    </source>
</evidence>
<name>A0A098BZN4_9BACT</name>
<sequence length="301" mass="33093">MSTLLQTIIPVDSLVVNAPLTFGELVKEGNINQILDNALTWSIELIIYIFVAILIFIIGRFIISKIVGFFNRVISKSSWDTVLKGFLRTVLQTFLYAVLFMIIINAVGVKTVSIAAIIGSVGLAIGLAMKDNLANFAGGVMILLSKPFKGGDYITTQNLEGTVESIGILHTILRTGDNKTVYIPNGPLSTGNIINNRSMDGTLRTVIVINVDYGSNIDEVKSLLKDIAGSHPKVLKQPSPFARMTKINPTSLEFTVRVWAKSSDLWEVNHDLTELFYKKLYDKGMISSLQQVTVHMANTQS</sequence>
<evidence type="ECO:0000256" key="3">
    <source>
        <dbReference type="ARBA" id="ARBA00022475"/>
    </source>
</evidence>
<feature type="domain" description="Mechanosensitive ion channel MscS" evidence="8">
    <location>
        <begin position="133"/>
        <end position="196"/>
    </location>
</feature>
<evidence type="ECO:0000256" key="6">
    <source>
        <dbReference type="ARBA" id="ARBA00023136"/>
    </source>
</evidence>
<evidence type="ECO:0000313" key="10">
    <source>
        <dbReference type="EMBL" id="CEA15623.1"/>
    </source>
</evidence>
<evidence type="ECO:0000256" key="7">
    <source>
        <dbReference type="SAM" id="Phobius"/>
    </source>
</evidence>
<evidence type="ECO:0000256" key="1">
    <source>
        <dbReference type="ARBA" id="ARBA00004651"/>
    </source>
</evidence>
<dbReference type="Pfam" id="PF00924">
    <property type="entry name" value="MS_channel_2nd"/>
    <property type="match status" value="1"/>
</dbReference>
<evidence type="ECO:0000313" key="11">
    <source>
        <dbReference type="Proteomes" id="UP000032417"/>
    </source>
</evidence>
<dbReference type="SUPFAM" id="SSF50182">
    <property type="entry name" value="Sm-like ribonucleoproteins"/>
    <property type="match status" value="1"/>
</dbReference>
<dbReference type="Proteomes" id="UP000032417">
    <property type="component" value="Chromosome 1"/>
</dbReference>
<dbReference type="PANTHER" id="PTHR30221">
    <property type="entry name" value="SMALL-CONDUCTANCE MECHANOSENSITIVE CHANNEL"/>
    <property type="match status" value="1"/>
</dbReference>
<dbReference type="InterPro" id="IPR011066">
    <property type="entry name" value="MscS_channel_C_sf"/>
</dbReference>
<dbReference type="SUPFAM" id="SSF82861">
    <property type="entry name" value="Mechanosensitive channel protein MscS (YggB), transmembrane region"/>
    <property type="match status" value="1"/>
</dbReference>
<dbReference type="Pfam" id="PF21082">
    <property type="entry name" value="MS_channel_3rd"/>
    <property type="match status" value="1"/>
</dbReference>
<evidence type="ECO:0000256" key="4">
    <source>
        <dbReference type="ARBA" id="ARBA00022692"/>
    </source>
</evidence>
<dbReference type="InterPro" id="IPR011014">
    <property type="entry name" value="MscS_channel_TM-2"/>
</dbReference>
<dbReference type="InterPro" id="IPR049278">
    <property type="entry name" value="MS_channel_C"/>
</dbReference>
<protein>
    <submittedName>
        <fullName evidence="10">Putative membrane protein</fullName>
    </submittedName>
</protein>